<reference evidence="1" key="1">
    <citation type="submission" date="2018-05" db="EMBL/GenBank/DDBJ databases">
        <title>Reclassification of Methylarcula marina and Methylarcula terricola as Paracoccus methylarcula sp.nov., comb.nov. and Paracoccus terricola comb.nov.</title>
        <authorList>
            <person name="Shmareva M.N."/>
            <person name="Doronina N.V."/>
            <person name="Vasilenko O.V."/>
            <person name="Tarlachkov S.V."/>
            <person name="Trotsenko Y.A."/>
        </authorList>
    </citation>
    <scope>NUCLEOTIDE SEQUENCE [LARGE SCALE GENOMIC DNA]</scope>
    <source>
        <strain evidence="1">VKM B-2159</strain>
    </source>
</reference>
<keyword evidence="2" id="KW-1185">Reference proteome</keyword>
<dbReference type="InterPro" id="IPR007833">
    <property type="entry name" value="Capsule_polysaccharide_synth"/>
</dbReference>
<organism evidence="1 2">
    <name type="scientific">Paracoccus methylarcula</name>
    <dbReference type="NCBI Taxonomy" id="72022"/>
    <lineage>
        <taxon>Bacteria</taxon>
        <taxon>Pseudomonadati</taxon>
        <taxon>Pseudomonadota</taxon>
        <taxon>Alphaproteobacteria</taxon>
        <taxon>Rhodobacterales</taxon>
        <taxon>Paracoccaceae</taxon>
        <taxon>Paracoccus</taxon>
    </lineage>
</organism>
<comment type="caution">
    <text evidence="1">The sequence shown here is derived from an EMBL/GenBank/DDBJ whole genome shotgun (WGS) entry which is preliminary data.</text>
</comment>
<dbReference type="RefSeq" id="WP_106692947.1">
    <property type="nucleotide sequence ID" value="NZ_PXNQ02000015.1"/>
</dbReference>
<dbReference type="AlphaFoldDB" id="A0A422QSM6"/>
<name>A0A422QSM6_9RHOB</name>
<evidence type="ECO:0000313" key="1">
    <source>
        <dbReference type="EMBL" id="RNF32985.1"/>
    </source>
</evidence>
<dbReference type="CDD" id="cd16439">
    <property type="entry name" value="beta_Kdo_transferase_KpsC_2"/>
    <property type="match status" value="1"/>
</dbReference>
<gene>
    <name evidence="1" type="ORF">A7A09_019440</name>
</gene>
<protein>
    <submittedName>
        <fullName evidence="1">Capsular polysaccharide biosynthesis protein</fullName>
    </submittedName>
</protein>
<dbReference type="EMBL" id="PXNQ02000015">
    <property type="protein sequence ID" value="RNF32985.1"/>
    <property type="molecule type" value="Genomic_DNA"/>
</dbReference>
<accession>A0A422QSM6</accession>
<dbReference type="GO" id="GO:0000271">
    <property type="term" value="P:polysaccharide biosynthetic process"/>
    <property type="evidence" value="ECO:0007669"/>
    <property type="project" value="InterPro"/>
</dbReference>
<dbReference type="CDD" id="cd16440">
    <property type="entry name" value="beta_Kdo_transferase_KpsC_1"/>
    <property type="match status" value="1"/>
</dbReference>
<proteinExistence type="predicted"/>
<dbReference type="Pfam" id="PF05159">
    <property type="entry name" value="Capsule_synth"/>
    <property type="match status" value="2"/>
</dbReference>
<evidence type="ECO:0000313" key="2">
    <source>
        <dbReference type="Proteomes" id="UP000238137"/>
    </source>
</evidence>
<dbReference type="GO" id="GO:0015774">
    <property type="term" value="P:polysaccharide transport"/>
    <property type="evidence" value="ECO:0007669"/>
    <property type="project" value="InterPro"/>
</dbReference>
<dbReference type="Proteomes" id="UP000238137">
    <property type="component" value="Unassembled WGS sequence"/>
</dbReference>
<sequence>MTQPETMAAGPPPRRLFVYNGGFWFKPRLRRILELSGWRPRLGLPGPDDRIGIWGASPTAWRGRAIAARRDTAIVTVEDAFLRSVLPGRARGHMARRGPLGLLIDADGLHFDPARPSRLELLAASREAAGLGDAARDGIDRLRRLDLSKYNIHHQDAPPPRPGYVLVIDQTRGDASLMGAGRARFLDMLQAARDEHPGARIVIRTHPETSAGLRAGHLSAGDLHPNEQICDGPVSPWRLIDNADAVYAVSSQLGYEALLAGHRPVLFGQPFYAGWGLSDDRAPLAPTRRGMATREALFAASHLLAPAWYDPCRDRLTDFNGAVDQLEAETRAYRQDRDGHLAFGMRLWKRSSIARVFGNGRGVRFTNKPSGNVTLAWAGKAGPVPRAIRVEDGFLRSRGLGAALVPALSLVADDLGIYYDPTRESRLERLIAEGPPPGGERRALALIGAIRAAGLSKYNLDGAAPDLPDHAGKPVILVPGQVEDDASIRLGAGTERSNLSLLERVRAENPGAAIVYKPHPDVEAGLRPGIVPDADLSRLADHVALNADPVALLEKVDEVWTITSTLGFEALLRDVPVTVLGAPFYAGWGLTRDLGDIPARRQARPGIAGLAHACLIAYPRYHDPVSGLPCPVEVAMDRLLESQATREGPVLRMLAKAQGALAGHAWIWRR</sequence>
<dbReference type="OrthoDB" id="543755at2"/>